<dbReference type="FunFam" id="3.30.1490.100:FF:000004">
    <property type="entry name" value="DNA polymerase IV"/>
    <property type="match status" value="1"/>
</dbReference>
<dbReference type="AlphaFoldDB" id="A0A8S1H8J7"/>
<keyword evidence="7 14" id="KW-0227">DNA damage</keyword>
<evidence type="ECO:0000313" key="19">
    <source>
        <dbReference type="EMBL" id="CAD6192766.1"/>
    </source>
</evidence>
<dbReference type="InterPro" id="IPR036775">
    <property type="entry name" value="DNA_pol_Y-fam_lit_finger_sf"/>
</dbReference>
<dbReference type="CDD" id="cd03586">
    <property type="entry name" value="PolY_Pol_IV_kappa"/>
    <property type="match status" value="1"/>
</dbReference>
<feature type="compositionally biased region" description="Polar residues" evidence="16">
    <location>
        <begin position="554"/>
        <end position="574"/>
    </location>
</feature>
<comment type="catalytic activity">
    <reaction evidence="13">
        <text>DNA(n) + a 2'-deoxyribonucleoside 5'-triphosphate = DNA(n+1) + diphosphate</text>
        <dbReference type="Rhea" id="RHEA:22508"/>
        <dbReference type="Rhea" id="RHEA-COMP:17339"/>
        <dbReference type="Rhea" id="RHEA-COMP:17340"/>
        <dbReference type="ChEBI" id="CHEBI:33019"/>
        <dbReference type="ChEBI" id="CHEBI:61560"/>
        <dbReference type="ChEBI" id="CHEBI:173112"/>
        <dbReference type="EC" id="2.7.7.7"/>
    </reaction>
</comment>
<keyword evidence="10" id="KW-0460">Magnesium</keyword>
<dbReference type="GO" id="GO:0005634">
    <property type="term" value="C:nucleus"/>
    <property type="evidence" value="ECO:0007669"/>
    <property type="project" value="TreeGrafter"/>
</dbReference>
<feature type="domain" description="UBZ4-type" evidence="18">
    <location>
        <begin position="739"/>
        <end position="768"/>
    </location>
</feature>
<dbReference type="GO" id="GO:0006260">
    <property type="term" value="P:DNA replication"/>
    <property type="evidence" value="ECO:0007669"/>
    <property type="project" value="UniProtKB-KW"/>
</dbReference>
<dbReference type="GO" id="GO:0006281">
    <property type="term" value="P:DNA repair"/>
    <property type="evidence" value="ECO:0007669"/>
    <property type="project" value="UniProtKB-KW"/>
</dbReference>
<evidence type="ECO:0000256" key="9">
    <source>
        <dbReference type="ARBA" id="ARBA00022833"/>
    </source>
</evidence>
<evidence type="ECO:0000256" key="5">
    <source>
        <dbReference type="ARBA" id="ARBA00022705"/>
    </source>
</evidence>
<dbReference type="InterPro" id="IPR043128">
    <property type="entry name" value="Rev_trsase/Diguanyl_cyclase"/>
</dbReference>
<dbReference type="InterPro" id="IPR050116">
    <property type="entry name" value="DNA_polymerase-Y"/>
</dbReference>
<dbReference type="InterPro" id="IPR001126">
    <property type="entry name" value="UmuC"/>
</dbReference>
<feature type="coiled-coil region" evidence="15">
    <location>
        <begin position="32"/>
        <end position="81"/>
    </location>
</feature>
<evidence type="ECO:0000256" key="10">
    <source>
        <dbReference type="ARBA" id="ARBA00022842"/>
    </source>
</evidence>
<evidence type="ECO:0000256" key="6">
    <source>
        <dbReference type="ARBA" id="ARBA00022723"/>
    </source>
</evidence>
<evidence type="ECO:0000256" key="7">
    <source>
        <dbReference type="ARBA" id="ARBA00022763"/>
    </source>
</evidence>
<evidence type="ECO:0000256" key="8">
    <source>
        <dbReference type="ARBA" id="ARBA00022771"/>
    </source>
</evidence>
<evidence type="ECO:0000256" key="4">
    <source>
        <dbReference type="ARBA" id="ARBA00022695"/>
    </source>
</evidence>
<organism evidence="19 20">
    <name type="scientific">Caenorhabditis auriculariae</name>
    <dbReference type="NCBI Taxonomy" id="2777116"/>
    <lineage>
        <taxon>Eukaryota</taxon>
        <taxon>Metazoa</taxon>
        <taxon>Ecdysozoa</taxon>
        <taxon>Nematoda</taxon>
        <taxon>Chromadorea</taxon>
        <taxon>Rhabditida</taxon>
        <taxon>Rhabditina</taxon>
        <taxon>Rhabditomorpha</taxon>
        <taxon>Rhabditoidea</taxon>
        <taxon>Rhabditidae</taxon>
        <taxon>Peloderinae</taxon>
        <taxon>Caenorhabditis</taxon>
    </lineage>
</organism>
<dbReference type="Proteomes" id="UP000835052">
    <property type="component" value="Unassembled WGS sequence"/>
</dbReference>
<proteinExistence type="predicted"/>
<protein>
    <recommendedName>
        <fullName evidence="2">DNA polymerase kappa</fullName>
        <ecNumber evidence="1">2.7.7.7</ecNumber>
    </recommendedName>
</protein>
<dbReference type="EC" id="2.7.7.7" evidence="1"/>
<dbReference type="FunFam" id="3.40.1170.60:FF:000002">
    <property type="entry name" value="Polymerase (DNA directed) kappa"/>
    <property type="match status" value="1"/>
</dbReference>
<dbReference type="GO" id="GO:0008270">
    <property type="term" value="F:zinc ion binding"/>
    <property type="evidence" value="ECO:0007669"/>
    <property type="project" value="UniProtKB-KW"/>
</dbReference>
<evidence type="ECO:0000256" key="1">
    <source>
        <dbReference type="ARBA" id="ARBA00012417"/>
    </source>
</evidence>
<keyword evidence="11" id="KW-0239">DNA-directed DNA polymerase</keyword>
<dbReference type="InterPro" id="IPR022880">
    <property type="entry name" value="DNApol_IV"/>
</dbReference>
<sequence length="834" mass="92029">MLTFSDNKAGMSGLDKDKITKIITENTSASYSNFSQKKQQKLEERIKEIKSRLESATAAERASAQKSMDEMMEDLESERDLTRHYVCVDMDAYFAAVEMRDDPRLRTIPMAVGSTSMLSTSNYLARKFGVRAAMPGFIAKKLCPELELVPGNYKKYSKVSREFSQIFAEYDPDMSMGSLDEAYIDITEFVEERREPRKISRKRFGGDCICRLPIIKPEEITESLEGSKITEKCAKCQKERIIYEDLVEFGVGRAEIVREMRFRVEQATGLTCSAGIASTFRLAKICSDFNKPNGQFELPNDRQEILHFLKDLPIRKVSGIGRVSEAHLQACGISTVGDMLEKRAIFPLVFSLLSQESFLRTALGLRGRPSSGDPKRKSVSVERTFGGTSDENLLKDEHRQICEYLFIDLGKNGIRGGKTITLKLKLASFDVLTRSLTPGKLITSLEDIYGFSMELLAKELGQEIRLIGVRLSQLTFLDEENQEVAKKTQKSVVEFWNEAKRKRRELAESDDFRILTTSSENPTTSCVVPTTHYIAPMTSSTAPFAFYKMKSSGDLPTSSKSPMTFGARSTSSRAILTPSKASPTSSGKISSPSKAAKSSPRATYRPPFMYIKPTSSAASMSSVGTLTSSEAPVTSSRAMLMPSTAPTKCSEAPTSPKVLFSVPEADTSSEDLFSSPPALKPSGIIFAFPTDPSPSGDLFTSPPAITSSDDLFTSPPAQTSSGDLFTSSEALPTSSNTEKVPCPICSLQLPNDDVIVNRHVDECLNKGLLYNDVIIPKKTSTSPKKMLKNKKAKKTVTKSSIEKFLTDFHLMTPFPKLTSPSTALTSGRRRLPVN</sequence>
<keyword evidence="5" id="KW-0235">DNA replication</keyword>
<dbReference type="GO" id="GO:0042276">
    <property type="term" value="P:error-prone translesion synthesis"/>
    <property type="evidence" value="ECO:0007669"/>
    <property type="project" value="TreeGrafter"/>
</dbReference>
<dbReference type="Gene3D" id="3.40.1170.60">
    <property type="match status" value="1"/>
</dbReference>
<dbReference type="SUPFAM" id="SSF100879">
    <property type="entry name" value="Lesion bypass DNA polymerase (Y-family), little finger domain"/>
    <property type="match status" value="1"/>
</dbReference>
<dbReference type="PANTHER" id="PTHR11076:SF33">
    <property type="entry name" value="DNA POLYMERASE KAPPA"/>
    <property type="match status" value="1"/>
</dbReference>
<keyword evidence="15" id="KW-0175">Coiled coil</keyword>
<keyword evidence="8 14" id="KW-0863">Zinc-finger</keyword>
<accession>A0A8S1H8J7</accession>
<evidence type="ECO:0000256" key="3">
    <source>
        <dbReference type="ARBA" id="ARBA00022679"/>
    </source>
</evidence>
<reference evidence="19" key="1">
    <citation type="submission" date="2020-10" db="EMBL/GenBank/DDBJ databases">
        <authorList>
            <person name="Kikuchi T."/>
        </authorList>
    </citation>
    <scope>NUCLEOTIDE SEQUENCE</scope>
    <source>
        <strain evidence="19">NKZ352</strain>
    </source>
</reference>
<dbReference type="InterPro" id="IPR006642">
    <property type="entry name" value="Rad18_UBZ4"/>
</dbReference>
<evidence type="ECO:0000256" key="14">
    <source>
        <dbReference type="PROSITE-ProRule" id="PRU01256"/>
    </source>
</evidence>
<feature type="compositionally biased region" description="Low complexity" evidence="16">
    <location>
        <begin position="579"/>
        <end position="600"/>
    </location>
</feature>
<feature type="domain" description="UmuC" evidence="17">
    <location>
        <begin position="85"/>
        <end position="321"/>
    </location>
</feature>
<keyword evidence="4" id="KW-0548">Nucleotidyltransferase</keyword>
<dbReference type="SUPFAM" id="SSF56672">
    <property type="entry name" value="DNA/RNA polymerases"/>
    <property type="match status" value="1"/>
</dbReference>
<feature type="region of interest" description="Disordered" evidence="16">
    <location>
        <begin position="554"/>
        <end position="601"/>
    </location>
</feature>
<dbReference type="Pfam" id="PF11799">
    <property type="entry name" value="IMS_C"/>
    <property type="match status" value="1"/>
</dbReference>
<dbReference type="GO" id="GO:0003887">
    <property type="term" value="F:DNA-directed DNA polymerase activity"/>
    <property type="evidence" value="ECO:0007669"/>
    <property type="project" value="UniProtKB-KW"/>
</dbReference>
<dbReference type="Gene3D" id="3.30.160.60">
    <property type="entry name" value="Classic Zinc Finger"/>
    <property type="match status" value="1"/>
</dbReference>
<dbReference type="Pfam" id="PF00817">
    <property type="entry name" value="IMS"/>
    <property type="match status" value="1"/>
</dbReference>
<dbReference type="Gene3D" id="3.30.1490.100">
    <property type="entry name" value="DNA polymerase, Y-family, little finger domain"/>
    <property type="match status" value="1"/>
</dbReference>
<name>A0A8S1H8J7_9PELO</name>
<evidence type="ECO:0000256" key="15">
    <source>
        <dbReference type="SAM" id="Coils"/>
    </source>
</evidence>
<dbReference type="PANTHER" id="PTHR11076">
    <property type="entry name" value="DNA REPAIR POLYMERASE UMUC / TRANSFERASE FAMILY MEMBER"/>
    <property type="match status" value="1"/>
</dbReference>
<evidence type="ECO:0000259" key="17">
    <source>
        <dbReference type="PROSITE" id="PS50173"/>
    </source>
</evidence>
<keyword evidence="20" id="KW-1185">Reference proteome</keyword>
<evidence type="ECO:0000259" key="18">
    <source>
        <dbReference type="PROSITE" id="PS51908"/>
    </source>
</evidence>
<evidence type="ECO:0000256" key="12">
    <source>
        <dbReference type="ARBA" id="ARBA00023204"/>
    </source>
</evidence>
<dbReference type="PROSITE" id="PS51908">
    <property type="entry name" value="ZF_UBZ4"/>
    <property type="match status" value="1"/>
</dbReference>
<keyword evidence="6" id="KW-0479">Metal-binding</keyword>
<keyword evidence="12 14" id="KW-0234">DNA repair</keyword>
<dbReference type="OrthoDB" id="1747274at2759"/>
<evidence type="ECO:0000256" key="16">
    <source>
        <dbReference type="SAM" id="MobiDB-lite"/>
    </source>
</evidence>
<dbReference type="InterPro" id="IPR017961">
    <property type="entry name" value="DNA_pol_Y-fam_little_finger"/>
</dbReference>
<dbReference type="PROSITE" id="PS50173">
    <property type="entry name" value="UMUC"/>
    <property type="match status" value="1"/>
</dbReference>
<evidence type="ECO:0000256" key="2">
    <source>
        <dbReference type="ARBA" id="ARBA00016178"/>
    </source>
</evidence>
<evidence type="ECO:0000313" key="20">
    <source>
        <dbReference type="Proteomes" id="UP000835052"/>
    </source>
</evidence>
<dbReference type="EMBL" id="CAJGYM010000030">
    <property type="protein sequence ID" value="CAD6192766.1"/>
    <property type="molecule type" value="Genomic_DNA"/>
</dbReference>
<dbReference type="GO" id="GO:0003684">
    <property type="term" value="F:damaged DNA binding"/>
    <property type="evidence" value="ECO:0007669"/>
    <property type="project" value="InterPro"/>
</dbReference>
<dbReference type="InterPro" id="IPR043502">
    <property type="entry name" value="DNA/RNA_pol_sf"/>
</dbReference>
<dbReference type="Gene3D" id="3.30.70.270">
    <property type="match status" value="1"/>
</dbReference>
<gene>
    <name evidence="19" type="ORF">CAUJ_LOCUS8685</name>
</gene>
<keyword evidence="3" id="KW-0808">Transferase</keyword>
<evidence type="ECO:0000256" key="11">
    <source>
        <dbReference type="ARBA" id="ARBA00022932"/>
    </source>
</evidence>
<comment type="caution">
    <text evidence="19">The sequence shown here is derived from an EMBL/GenBank/DDBJ whole genome shotgun (WGS) entry which is preliminary data.</text>
</comment>
<dbReference type="Gene3D" id="1.10.150.810">
    <property type="match status" value="2"/>
</dbReference>
<keyword evidence="9" id="KW-0862">Zinc</keyword>
<evidence type="ECO:0000256" key="13">
    <source>
        <dbReference type="ARBA" id="ARBA00049244"/>
    </source>
</evidence>